<dbReference type="STRING" id="1817821.A2717_04640"/>
<sequence length="233" mass="26658">MEYRKVSIVIPVYNEEVTLESVLEQVKKANVLNLEREIILVDDFSTDRSREILRKIQEPNIKVIFQSENKGKGAALHAGFLAATGDIAVIQDADLEYDPHEIEKVLRPFFENSAQVVYGSRYLTPTSGLSFLHTQFNKLFTGVGNILMSQKITDIMTCYKAFNREVIDRVFPTLESKRFGFEPEVTAKVSKLGYKIFEVPISYKPRTHHQGKHMNFKGQIDSLMALIKHSLFK</sequence>
<dbReference type="CDD" id="cd04179">
    <property type="entry name" value="DPM_DPG-synthase_like"/>
    <property type="match status" value="1"/>
</dbReference>
<accession>A0A1F5N8Y2</accession>
<dbReference type="PANTHER" id="PTHR48090">
    <property type="entry name" value="UNDECAPRENYL-PHOSPHATE 4-DEOXY-4-FORMAMIDO-L-ARABINOSE TRANSFERASE-RELATED"/>
    <property type="match status" value="1"/>
</dbReference>
<name>A0A1F5N8Y2_9BACT</name>
<feature type="domain" description="Glycosyltransferase 2-like" evidence="1">
    <location>
        <begin position="7"/>
        <end position="171"/>
    </location>
</feature>
<dbReference type="AlphaFoldDB" id="A0A1F5N8Y2"/>
<dbReference type="InterPro" id="IPR001173">
    <property type="entry name" value="Glyco_trans_2-like"/>
</dbReference>
<comment type="caution">
    <text evidence="2">The sequence shown here is derived from an EMBL/GenBank/DDBJ whole genome shotgun (WGS) entry which is preliminary data.</text>
</comment>
<dbReference type="EMBL" id="MFEH01000004">
    <property type="protein sequence ID" value="OGE73890.1"/>
    <property type="molecule type" value="Genomic_DNA"/>
</dbReference>
<dbReference type="PANTHER" id="PTHR48090:SF7">
    <property type="entry name" value="RFBJ PROTEIN"/>
    <property type="match status" value="1"/>
</dbReference>
<reference evidence="2 3" key="1">
    <citation type="journal article" date="2016" name="Nat. Commun.">
        <title>Thousands of microbial genomes shed light on interconnected biogeochemical processes in an aquifer system.</title>
        <authorList>
            <person name="Anantharaman K."/>
            <person name="Brown C.T."/>
            <person name="Hug L.A."/>
            <person name="Sharon I."/>
            <person name="Castelle C.J."/>
            <person name="Probst A.J."/>
            <person name="Thomas B.C."/>
            <person name="Singh A."/>
            <person name="Wilkins M.J."/>
            <person name="Karaoz U."/>
            <person name="Brodie E.L."/>
            <person name="Williams K.H."/>
            <person name="Hubbard S.S."/>
            <person name="Banfield J.F."/>
        </authorList>
    </citation>
    <scope>NUCLEOTIDE SEQUENCE [LARGE SCALE GENOMIC DNA]</scope>
</reference>
<dbReference type="Pfam" id="PF00535">
    <property type="entry name" value="Glycos_transf_2"/>
    <property type="match status" value="1"/>
</dbReference>
<organism evidence="2 3">
    <name type="scientific">Candidatus Doudnabacteria bacterium RIFCSPHIGHO2_01_FULL_41_86</name>
    <dbReference type="NCBI Taxonomy" id="1817821"/>
    <lineage>
        <taxon>Bacteria</taxon>
        <taxon>Candidatus Doudnaibacteriota</taxon>
    </lineage>
</organism>
<proteinExistence type="predicted"/>
<dbReference type="SUPFAM" id="SSF53448">
    <property type="entry name" value="Nucleotide-diphospho-sugar transferases"/>
    <property type="match status" value="1"/>
</dbReference>
<dbReference type="Gene3D" id="3.90.550.10">
    <property type="entry name" value="Spore Coat Polysaccharide Biosynthesis Protein SpsA, Chain A"/>
    <property type="match status" value="1"/>
</dbReference>
<dbReference type="Proteomes" id="UP000177610">
    <property type="component" value="Unassembled WGS sequence"/>
</dbReference>
<evidence type="ECO:0000313" key="3">
    <source>
        <dbReference type="Proteomes" id="UP000177610"/>
    </source>
</evidence>
<dbReference type="InterPro" id="IPR029044">
    <property type="entry name" value="Nucleotide-diphossugar_trans"/>
</dbReference>
<evidence type="ECO:0000259" key="1">
    <source>
        <dbReference type="Pfam" id="PF00535"/>
    </source>
</evidence>
<gene>
    <name evidence="2" type="ORF">A2717_04640</name>
</gene>
<dbReference type="InterPro" id="IPR050256">
    <property type="entry name" value="Glycosyltransferase_2"/>
</dbReference>
<evidence type="ECO:0000313" key="2">
    <source>
        <dbReference type="EMBL" id="OGE73890.1"/>
    </source>
</evidence>
<protein>
    <recommendedName>
        <fullName evidence="1">Glycosyltransferase 2-like domain-containing protein</fullName>
    </recommendedName>
</protein>